<keyword evidence="1" id="KW-0812">Transmembrane</keyword>
<keyword evidence="1" id="KW-1133">Transmembrane helix</keyword>
<organism evidence="2 3">
    <name type="scientific">Brachionus plicatilis</name>
    <name type="common">Marine rotifer</name>
    <name type="synonym">Brachionus muelleri</name>
    <dbReference type="NCBI Taxonomy" id="10195"/>
    <lineage>
        <taxon>Eukaryota</taxon>
        <taxon>Metazoa</taxon>
        <taxon>Spiralia</taxon>
        <taxon>Gnathifera</taxon>
        <taxon>Rotifera</taxon>
        <taxon>Eurotatoria</taxon>
        <taxon>Monogononta</taxon>
        <taxon>Pseudotrocha</taxon>
        <taxon>Ploima</taxon>
        <taxon>Brachionidae</taxon>
        <taxon>Brachionus</taxon>
    </lineage>
</organism>
<name>A0A3M7SQM2_BRAPC</name>
<keyword evidence="3" id="KW-1185">Reference proteome</keyword>
<keyword evidence="1" id="KW-0472">Membrane</keyword>
<reference evidence="2 3" key="1">
    <citation type="journal article" date="2018" name="Sci. Rep.">
        <title>Genomic signatures of local adaptation to the degree of environmental predictability in rotifers.</title>
        <authorList>
            <person name="Franch-Gras L."/>
            <person name="Hahn C."/>
            <person name="Garcia-Roger E.M."/>
            <person name="Carmona M.J."/>
            <person name="Serra M."/>
            <person name="Gomez A."/>
        </authorList>
    </citation>
    <scope>NUCLEOTIDE SEQUENCE [LARGE SCALE GENOMIC DNA]</scope>
    <source>
        <strain evidence="2">HYR1</strain>
    </source>
</reference>
<proteinExistence type="predicted"/>
<feature type="transmembrane region" description="Helical" evidence="1">
    <location>
        <begin position="6"/>
        <end position="25"/>
    </location>
</feature>
<accession>A0A3M7SQM2</accession>
<dbReference type="AlphaFoldDB" id="A0A3M7SQM2"/>
<comment type="caution">
    <text evidence="2">The sequence shown here is derived from an EMBL/GenBank/DDBJ whole genome shotgun (WGS) entry which is preliminary data.</text>
</comment>
<evidence type="ECO:0000313" key="3">
    <source>
        <dbReference type="Proteomes" id="UP000276133"/>
    </source>
</evidence>
<protein>
    <submittedName>
        <fullName evidence="2">Uncharacterized protein</fullName>
    </submittedName>
</protein>
<evidence type="ECO:0000256" key="1">
    <source>
        <dbReference type="SAM" id="Phobius"/>
    </source>
</evidence>
<dbReference type="EMBL" id="REGN01000936">
    <property type="protein sequence ID" value="RNA37995.1"/>
    <property type="molecule type" value="Genomic_DNA"/>
</dbReference>
<gene>
    <name evidence="2" type="ORF">BpHYR1_006502</name>
</gene>
<evidence type="ECO:0000313" key="2">
    <source>
        <dbReference type="EMBL" id="RNA37995.1"/>
    </source>
</evidence>
<dbReference type="Proteomes" id="UP000276133">
    <property type="component" value="Unassembled WGS sequence"/>
</dbReference>
<sequence length="64" mass="7464">MLNQAYNITSFCFAIIGYAILQPIFKTLKKQELYTVFINKVIFDQDLNECKQSQFLLKLDINIG</sequence>